<evidence type="ECO:0000259" key="5">
    <source>
        <dbReference type="Pfam" id="PF03330"/>
    </source>
</evidence>
<dbReference type="Pfam" id="PF03330">
    <property type="entry name" value="DPBB_1"/>
    <property type="match status" value="1"/>
</dbReference>
<dbReference type="InterPro" id="IPR036908">
    <property type="entry name" value="RlpA-like_sf"/>
</dbReference>
<sequence>MKKILWALLITAVFFGCTPAPIYRSGTVSNSPLKETAAEQKAQPPAKTEPGPLAVQQGLASYYGQEFHGRKTANGEIFDMQAMTAAHRTLPFGTTVKVTNLKNEQSVTVRINDRGPFVEGRIIDLSQGAAKKIGIDGVEPVRLEIIQQPDK</sequence>
<organism evidence="6 7">
    <name type="scientific">candidate division TA06 bacterium</name>
    <dbReference type="NCBI Taxonomy" id="2250710"/>
    <lineage>
        <taxon>Bacteria</taxon>
        <taxon>Bacteria division TA06</taxon>
    </lineage>
</organism>
<dbReference type="AlphaFoldDB" id="A0A933ML36"/>
<dbReference type="PANTHER" id="PTHR34183:SF8">
    <property type="entry name" value="ENDOLYTIC PEPTIDOGLYCAN TRANSGLYCOSYLASE RLPA-RELATED"/>
    <property type="match status" value="1"/>
</dbReference>
<dbReference type="HAMAP" id="MF_02071">
    <property type="entry name" value="RlpA"/>
    <property type="match status" value="1"/>
</dbReference>
<dbReference type="GO" id="GO:0005886">
    <property type="term" value="C:plasma membrane"/>
    <property type="evidence" value="ECO:0007669"/>
    <property type="project" value="UniProtKB-SubCell"/>
</dbReference>
<comment type="caution">
    <text evidence="6">The sequence shown here is derived from an EMBL/GenBank/DDBJ whole genome shotgun (WGS) entry which is preliminary data.</text>
</comment>
<keyword evidence="3" id="KW-1003">Cell membrane</keyword>
<dbReference type="Proteomes" id="UP000736328">
    <property type="component" value="Unassembled WGS sequence"/>
</dbReference>
<evidence type="ECO:0000256" key="4">
    <source>
        <dbReference type="RuleBase" id="RU003495"/>
    </source>
</evidence>
<dbReference type="Gene3D" id="2.40.40.10">
    <property type="entry name" value="RlpA-like domain"/>
    <property type="match status" value="1"/>
</dbReference>
<dbReference type="GO" id="GO:0008932">
    <property type="term" value="F:lytic endotransglycosylase activity"/>
    <property type="evidence" value="ECO:0007669"/>
    <property type="project" value="UniProtKB-UniRule"/>
</dbReference>
<evidence type="ECO:0000256" key="1">
    <source>
        <dbReference type="ARBA" id="ARBA00023239"/>
    </source>
</evidence>
<accession>A0A933ML36</accession>
<reference evidence="6" key="1">
    <citation type="submission" date="2020-07" db="EMBL/GenBank/DDBJ databases">
        <title>Huge and variable diversity of episymbiotic CPR bacteria and DPANN archaea in groundwater ecosystems.</title>
        <authorList>
            <person name="He C.Y."/>
            <person name="Keren R."/>
            <person name="Whittaker M."/>
            <person name="Farag I.F."/>
            <person name="Doudna J."/>
            <person name="Cate J.H.D."/>
            <person name="Banfield J.F."/>
        </authorList>
    </citation>
    <scope>NUCLEOTIDE SEQUENCE</scope>
    <source>
        <strain evidence="6">NC_groundwater_1520_Pr4_B-0.1um_53_5</strain>
    </source>
</reference>
<comment type="subcellular location">
    <subcellularLocation>
        <location evidence="3">Cell membrane</location>
        <topology evidence="3">Lipid-anchor</topology>
    </subcellularLocation>
</comment>
<dbReference type="PANTHER" id="PTHR34183">
    <property type="entry name" value="ENDOLYTIC PEPTIDOGLYCAN TRANSGLYCOSYLASE RLPA"/>
    <property type="match status" value="1"/>
</dbReference>
<dbReference type="InterPro" id="IPR009009">
    <property type="entry name" value="RlpA-like_DPBB"/>
</dbReference>
<protein>
    <recommendedName>
        <fullName evidence="3">Probable endolytic peptidoglycan transglycosylase RlpA</fullName>
        <ecNumber evidence="3">4.2.2.-</ecNumber>
    </recommendedName>
</protein>
<comment type="function">
    <text evidence="3">Lytic transglycosylase with a strong preference for naked glycan strands that lack stem peptides.</text>
</comment>
<evidence type="ECO:0000256" key="2">
    <source>
        <dbReference type="ARBA" id="ARBA00023316"/>
    </source>
</evidence>
<evidence type="ECO:0000313" key="6">
    <source>
        <dbReference type="EMBL" id="MBI4727623.1"/>
    </source>
</evidence>
<keyword evidence="3" id="KW-0564">Palmitate</keyword>
<comment type="similarity">
    <text evidence="3 4">Belongs to the RlpA family.</text>
</comment>
<keyword evidence="2 3" id="KW-0961">Cell wall biogenesis/degradation</keyword>
<dbReference type="EC" id="4.2.2.-" evidence="3"/>
<dbReference type="GO" id="GO:0000270">
    <property type="term" value="P:peptidoglycan metabolic process"/>
    <property type="evidence" value="ECO:0007669"/>
    <property type="project" value="UniProtKB-UniRule"/>
</dbReference>
<dbReference type="EMBL" id="JACQXR010000140">
    <property type="protein sequence ID" value="MBI4727623.1"/>
    <property type="molecule type" value="Genomic_DNA"/>
</dbReference>
<keyword evidence="3" id="KW-0472">Membrane</keyword>
<dbReference type="NCBIfam" id="TIGR00413">
    <property type="entry name" value="rlpA"/>
    <property type="match status" value="1"/>
</dbReference>
<evidence type="ECO:0000256" key="3">
    <source>
        <dbReference type="HAMAP-Rule" id="MF_02071"/>
    </source>
</evidence>
<dbReference type="InterPro" id="IPR012997">
    <property type="entry name" value="RplA"/>
</dbReference>
<feature type="domain" description="RlpA-like protein double-psi beta-barrel" evidence="5">
    <location>
        <begin position="56"/>
        <end position="137"/>
    </location>
</feature>
<name>A0A933ML36_UNCT6</name>
<keyword evidence="1 3" id="KW-0456">Lyase</keyword>
<dbReference type="SUPFAM" id="SSF50685">
    <property type="entry name" value="Barwin-like endoglucanases"/>
    <property type="match status" value="1"/>
</dbReference>
<keyword evidence="3" id="KW-0449">Lipoprotein</keyword>
<proteinExistence type="inferred from homology"/>
<evidence type="ECO:0000313" key="7">
    <source>
        <dbReference type="Proteomes" id="UP000736328"/>
    </source>
</evidence>
<dbReference type="PROSITE" id="PS51257">
    <property type="entry name" value="PROKAR_LIPOPROTEIN"/>
    <property type="match status" value="1"/>
</dbReference>
<dbReference type="InterPro" id="IPR034718">
    <property type="entry name" value="RlpA"/>
</dbReference>
<gene>
    <name evidence="3" type="primary">rlpA</name>
    <name evidence="6" type="ORF">HY768_10480</name>
</gene>
<dbReference type="CDD" id="cd22268">
    <property type="entry name" value="DPBB_RlpA-like"/>
    <property type="match status" value="1"/>
</dbReference>
<dbReference type="GO" id="GO:0071555">
    <property type="term" value="P:cell wall organization"/>
    <property type="evidence" value="ECO:0007669"/>
    <property type="project" value="UniProtKB-KW"/>
</dbReference>